<proteinExistence type="predicted"/>
<dbReference type="Proteomes" id="UP000471120">
    <property type="component" value="Unassembled WGS sequence"/>
</dbReference>
<comment type="caution">
    <text evidence="1">The sequence shown here is derived from an EMBL/GenBank/DDBJ whole genome shotgun (WGS) entry which is preliminary data.</text>
</comment>
<dbReference type="EMBL" id="QRCM01000001">
    <property type="protein sequence ID" value="TXG90698.1"/>
    <property type="molecule type" value="Genomic_DNA"/>
</dbReference>
<protein>
    <submittedName>
        <fullName evidence="1">Uncharacterized protein</fullName>
    </submittedName>
</protein>
<sequence length="314" mass="35174">MTRRGTIINIHGCDGSFWPMGPDDDGDVFIPEDQVKGLFDAPVRTDWDSQAQQDGGTFHREVNEWRDLSFGFHVKGHRHRPFDDVYSEFRNAFDYKPDRWDHDARLACIEVISQRSGARRLDVQLHEAPDFDPGVDPASIDYGNPILPLRAGQPYWYEPDVVTSWETTDASGSGTIVVSNPTDVPMRQKWILTRGTWTLPDVSWAGPRGARAPGVDKLTGRDDSTRKILMPPLGAVEGGAVVDLDLTRNLMVRDAHDTNLLARMPVPGRYFTWLIPPWTPETELPVSVTGAPAGGARCQLVQPRRWRKPIGGEQ</sequence>
<organism evidence="1 2">
    <name type="scientific">Rhodococcus rhodnii</name>
    <dbReference type="NCBI Taxonomy" id="38312"/>
    <lineage>
        <taxon>Bacteria</taxon>
        <taxon>Bacillati</taxon>
        <taxon>Actinomycetota</taxon>
        <taxon>Actinomycetes</taxon>
        <taxon>Mycobacteriales</taxon>
        <taxon>Nocardiaceae</taxon>
        <taxon>Rhodococcus</taxon>
    </lineage>
</organism>
<evidence type="ECO:0000313" key="1">
    <source>
        <dbReference type="EMBL" id="TXG90698.1"/>
    </source>
</evidence>
<name>A0A6P2CI93_9NOCA</name>
<gene>
    <name evidence="1" type="ORF">DW322_11310</name>
</gene>
<reference evidence="1 2" key="1">
    <citation type="submission" date="2018-07" db="EMBL/GenBank/DDBJ databases">
        <title>Genome sequence of Rhodococcus rhodnii ATCC 35071 from Rhodnius prolixus.</title>
        <authorList>
            <person name="Patel V."/>
            <person name="Vogel K.J."/>
        </authorList>
    </citation>
    <scope>NUCLEOTIDE SEQUENCE [LARGE SCALE GENOMIC DNA]</scope>
    <source>
        <strain evidence="1 2">ATCC 35071</strain>
    </source>
</reference>
<accession>A0A6P2CI93</accession>
<evidence type="ECO:0000313" key="2">
    <source>
        <dbReference type="Proteomes" id="UP000471120"/>
    </source>
</evidence>
<dbReference type="AlphaFoldDB" id="A0A6P2CI93"/>
<dbReference type="RefSeq" id="WP_010836617.1">
    <property type="nucleotide sequence ID" value="NZ_QRCM01000001.1"/>
</dbReference>